<name>A0A8B6FWG5_MYTGA</name>
<feature type="transmembrane region" description="Helical" evidence="5">
    <location>
        <begin position="12"/>
        <end position="35"/>
    </location>
</feature>
<evidence type="ECO:0000313" key="7">
    <source>
        <dbReference type="Proteomes" id="UP000596742"/>
    </source>
</evidence>
<feature type="transmembrane region" description="Helical" evidence="5">
    <location>
        <begin position="105"/>
        <end position="130"/>
    </location>
</feature>
<organism evidence="6 7">
    <name type="scientific">Mytilus galloprovincialis</name>
    <name type="common">Mediterranean mussel</name>
    <dbReference type="NCBI Taxonomy" id="29158"/>
    <lineage>
        <taxon>Eukaryota</taxon>
        <taxon>Metazoa</taxon>
        <taxon>Spiralia</taxon>
        <taxon>Lophotrochozoa</taxon>
        <taxon>Mollusca</taxon>
        <taxon>Bivalvia</taxon>
        <taxon>Autobranchia</taxon>
        <taxon>Pteriomorphia</taxon>
        <taxon>Mytilida</taxon>
        <taxon>Mytiloidea</taxon>
        <taxon>Mytilidae</taxon>
        <taxon>Mytilinae</taxon>
        <taxon>Mytilus</taxon>
    </lineage>
</organism>
<evidence type="ECO:0000256" key="5">
    <source>
        <dbReference type="SAM" id="Phobius"/>
    </source>
</evidence>
<evidence type="ECO:0000256" key="2">
    <source>
        <dbReference type="ARBA" id="ARBA00022692"/>
    </source>
</evidence>
<evidence type="ECO:0000256" key="4">
    <source>
        <dbReference type="ARBA" id="ARBA00023136"/>
    </source>
</evidence>
<proteinExistence type="predicted"/>
<dbReference type="Pfam" id="PF00822">
    <property type="entry name" value="PMP22_Claudin"/>
    <property type="match status" value="1"/>
</dbReference>
<dbReference type="Proteomes" id="UP000596742">
    <property type="component" value="Unassembled WGS sequence"/>
</dbReference>
<evidence type="ECO:0000313" key="6">
    <source>
        <dbReference type="EMBL" id="VDI56478.1"/>
    </source>
</evidence>
<accession>A0A8B6FWG5</accession>
<keyword evidence="7" id="KW-1185">Reference proteome</keyword>
<gene>
    <name evidence="6" type="ORF">MGAL_10B028844</name>
</gene>
<comment type="caution">
    <text evidence="6">The sequence shown here is derived from an EMBL/GenBank/DDBJ whole genome shotgun (WGS) entry which is preliminary data.</text>
</comment>
<keyword evidence="2 5" id="KW-0812">Transmembrane</keyword>
<dbReference type="Gene3D" id="1.20.140.150">
    <property type="match status" value="1"/>
</dbReference>
<evidence type="ECO:0000256" key="3">
    <source>
        <dbReference type="ARBA" id="ARBA00022989"/>
    </source>
</evidence>
<evidence type="ECO:0000256" key="1">
    <source>
        <dbReference type="ARBA" id="ARBA00004141"/>
    </source>
</evidence>
<comment type="subcellular location">
    <subcellularLocation>
        <location evidence="1">Membrane</location>
        <topology evidence="1">Multi-pass membrane protein</topology>
    </subcellularLocation>
</comment>
<dbReference type="AlphaFoldDB" id="A0A8B6FWG5"/>
<dbReference type="InterPro" id="IPR004031">
    <property type="entry name" value="PMP22/EMP/MP20/Claudin"/>
</dbReference>
<dbReference type="GO" id="GO:0016020">
    <property type="term" value="C:membrane"/>
    <property type="evidence" value="ECO:0007669"/>
    <property type="project" value="UniProtKB-SubCell"/>
</dbReference>
<dbReference type="EMBL" id="UYJE01007614">
    <property type="protein sequence ID" value="VDI56478.1"/>
    <property type="molecule type" value="Genomic_DNA"/>
</dbReference>
<keyword evidence="4 5" id="KW-0472">Membrane</keyword>
<feature type="transmembrane region" description="Helical" evidence="5">
    <location>
        <begin position="136"/>
        <end position="160"/>
    </location>
</feature>
<feature type="transmembrane region" description="Helical" evidence="5">
    <location>
        <begin position="71"/>
        <end position="93"/>
    </location>
</feature>
<reference evidence="6" key="1">
    <citation type="submission" date="2018-11" db="EMBL/GenBank/DDBJ databases">
        <authorList>
            <person name="Alioto T."/>
            <person name="Alioto T."/>
        </authorList>
    </citation>
    <scope>NUCLEOTIDE SEQUENCE</scope>
</reference>
<protein>
    <submittedName>
        <fullName evidence="6">Uncharacterized protein</fullName>
    </submittedName>
</protein>
<dbReference type="OrthoDB" id="6098647at2759"/>
<keyword evidence="3 5" id="KW-1133">Transmembrane helix</keyword>
<sequence length="169" mass="18535">MGLFEGISRFVLISTILTAVGFLVHLISYGAPYWLKSGEFHVGLWKLCIGSQCYNTVSKTFKDLFVAYEGWLAAVQAFETLAFLASLATIAVIGLRFTVMKEQKILQIGIFIFQFASVGLILLGVIIFGAKSPSSSYGYAFVFEIISAIIFLIAGVFSFMDWRGTSVPA</sequence>